<keyword evidence="14" id="KW-1185">Reference proteome</keyword>
<dbReference type="Proteomes" id="UP001642260">
    <property type="component" value="Unassembled WGS sequence"/>
</dbReference>
<dbReference type="GO" id="GO:0019137">
    <property type="term" value="F:thioglucosidase activity"/>
    <property type="evidence" value="ECO:0007669"/>
    <property type="project" value="UniProtKB-EC"/>
</dbReference>
<comment type="caution">
    <text evidence="13">The sequence shown here is derived from an EMBL/GenBank/DDBJ whole genome shotgun (WGS) entry which is preliminary data.</text>
</comment>
<dbReference type="SUPFAM" id="SSF51445">
    <property type="entry name" value="(Trans)glycosidases"/>
    <property type="match status" value="1"/>
</dbReference>
<comment type="catalytic activity">
    <reaction evidence="10">
        <text>a thioglucoside + H2O = a sugar + a thiol.</text>
        <dbReference type="EC" id="3.2.1.147"/>
    </reaction>
</comment>
<evidence type="ECO:0000256" key="9">
    <source>
        <dbReference type="ARBA" id="ARBA00032797"/>
    </source>
</evidence>
<dbReference type="PROSITE" id="PS00653">
    <property type="entry name" value="GLYCOSYL_HYDROL_F1_2"/>
    <property type="match status" value="1"/>
</dbReference>
<evidence type="ECO:0000256" key="6">
    <source>
        <dbReference type="ARBA" id="ARBA00022801"/>
    </source>
</evidence>
<evidence type="ECO:0000256" key="12">
    <source>
        <dbReference type="SAM" id="SignalP"/>
    </source>
</evidence>
<dbReference type="AlphaFoldDB" id="A0ABC8IT90"/>
<evidence type="ECO:0000313" key="14">
    <source>
        <dbReference type="Proteomes" id="UP001642260"/>
    </source>
</evidence>
<reference evidence="13 14" key="1">
    <citation type="submission" date="2022-03" db="EMBL/GenBank/DDBJ databases">
        <authorList>
            <person name="Macdonald S."/>
            <person name="Ahmed S."/>
            <person name="Newling K."/>
        </authorList>
    </citation>
    <scope>NUCLEOTIDE SEQUENCE [LARGE SCALE GENOMIC DNA]</scope>
</reference>
<feature type="signal peptide" evidence="12">
    <location>
        <begin position="1"/>
        <end position="24"/>
    </location>
</feature>
<organism evidence="13 14">
    <name type="scientific">Eruca vesicaria subsp. sativa</name>
    <name type="common">Garden rocket</name>
    <name type="synonym">Eruca sativa</name>
    <dbReference type="NCBI Taxonomy" id="29727"/>
    <lineage>
        <taxon>Eukaryota</taxon>
        <taxon>Viridiplantae</taxon>
        <taxon>Streptophyta</taxon>
        <taxon>Embryophyta</taxon>
        <taxon>Tracheophyta</taxon>
        <taxon>Spermatophyta</taxon>
        <taxon>Magnoliopsida</taxon>
        <taxon>eudicotyledons</taxon>
        <taxon>Gunneridae</taxon>
        <taxon>Pentapetalae</taxon>
        <taxon>rosids</taxon>
        <taxon>malvids</taxon>
        <taxon>Brassicales</taxon>
        <taxon>Brassicaceae</taxon>
        <taxon>Brassiceae</taxon>
        <taxon>Eruca</taxon>
    </lineage>
</organism>
<dbReference type="Pfam" id="PF00232">
    <property type="entry name" value="Glyco_hydro_1"/>
    <property type="match status" value="1"/>
</dbReference>
<dbReference type="GO" id="GO:0005773">
    <property type="term" value="C:vacuole"/>
    <property type="evidence" value="ECO:0007669"/>
    <property type="project" value="UniProtKB-SubCell"/>
</dbReference>
<keyword evidence="5" id="KW-0926">Vacuole</keyword>
<keyword evidence="6" id="KW-0378">Hydrolase</keyword>
<evidence type="ECO:0000256" key="2">
    <source>
        <dbReference type="ARBA" id="ARBA00004116"/>
    </source>
</evidence>
<evidence type="ECO:0000313" key="13">
    <source>
        <dbReference type="EMBL" id="CAH8297882.1"/>
    </source>
</evidence>
<name>A0ABC8IT90_ERUVS</name>
<keyword evidence="7" id="KW-0326">Glycosidase</keyword>
<evidence type="ECO:0000256" key="11">
    <source>
        <dbReference type="RuleBase" id="RU003690"/>
    </source>
</evidence>
<dbReference type="PANTHER" id="PTHR10353">
    <property type="entry name" value="GLYCOSYL HYDROLASE"/>
    <property type="match status" value="1"/>
</dbReference>
<evidence type="ECO:0000256" key="1">
    <source>
        <dbReference type="ARBA" id="ARBA00003014"/>
    </source>
</evidence>
<keyword evidence="12" id="KW-0732">Signal</keyword>
<accession>A0ABC8IT90</accession>
<dbReference type="PANTHER" id="PTHR10353:SF36">
    <property type="entry name" value="LP05116P"/>
    <property type="match status" value="1"/>
</dbReference>
<sequence>MESFMRLVLALYLFFFASRQQVSSESITRESFPDGFVFGTASSAYQFEGAVNEGNKGESIWDTFTKKPGKILDFSNADTTVDQYHRFHSDIDLMKDLGMDAYRFSISWTRIFPNGTGEVNPDGLKYYNSLIDALLAKGIKPYVTLYHWDLPQALEDKYDGWLGIEVVDDFERYAFTCFKAFGDRVKYWITFNEPRGLTIQGYDTGIQAPGRCSLLGHWFCKEGKSSVEPYVVAHNILLSHAAAYRTYQKHFKKKQGGRIGMSLDAKWFEPMSDNDEDRDAARRAMDFGIGW</sequence>
<comment type="function">
    <text evidence="1">Degradation of glucosinolates (glucose residue linked by a thioglucoside bound to an amino acid derivative) to glucose, sulfate and any of the products: thiocyanates, isothiocyanates, nitriles, epithionitriles or oxazolidine-2-thiones.</text>
</comment>
<gene>
    <name evidence="13" type="ORF">ERUC_LOCUS2261</name>
</gene>
<evidence type="ECO:0000256" key="7">
    <source>
        <dbReference type="ARBA" id="ARBA00023295"/>
    </source>
</evidence>
<dbReference type="EC" id="3.2.1.147" evidence="4"/>
<evidence type="ECO:0000256" key="8">
    <source>
        <dbReference type="ARBA" id="ARBA00032643"/>
    </source>
</evidence>
<evidence type="ECO:0000256" key="10">
    <source>
        <dbReference type="ARBA" id="ARBA00034026"/>
    </source>
</evidence>
<dbReference type="EMBL" id="CAKOAT010052266">
    <property type="protein sequence ID" value="CAH8297882.1"/>
    <property type="molecule type" value="Genomic_DNA"/>
</dbReference>
<dbReference type="Gene3D" id="3.20.20.80">
    <property type="entry name" value="Glycosidases"/>
    <property type="match status" value="1"/>
</dbReference>
<dbReference type="InterPro" id="IPR033132">
    <property type="entry name" value="GH_1_N_CS"/>
</dbReference>
<evidence type="ECO:0000256" key="4">
    <source>
        <dbReference type="ARBA" id="ARBA00012250"/>
    </source>
</evidence>
<protein>
    <recommendedName>
        <fullName evidence="4">thioglucosidase</fullName>
        <ecNumber evidence="4">3.2.1.147</ecNumber>
    </recommendedName>
    <alternativeName>
        <fullName evidence="8">Sinigrinase</fullName>
    </alternativeName>
    <alternativeName>
        <fullName evidence="9">Thioglucosidase</fullName>
    </alternativeName>
</protein>
<comment type="subcellular location">
    <subcellularLocation>
        <location evidence="2">Vacuole</location>
    </subcellularLocation>
</comment>
<comment type="similarity">
    <text evidence="3 11">Belongs to the glycosyl hydrolase 1 family.</text>
</comment>
<dbReference type="InterPro" id="IPR017853">
    <property type="entry name" value="GH"/>
</dbReference>
<feature type="chain" id="PRO_5044757654" description="thioglucosidase" evidence="12">
    <location>
        <begin position="25"/>
        <end position="291"/>
    </location>
</feature>
<evidence type="ECO:0000256" key="5">
    <source>
        <dbReference type="ARBA" id="ARBA00022554"/>
    </source>
</evidence>
<proteinExistence type="inferred from homology"/>
<dbReference type="InterPro" id="IPR001360">
    <property type="entry name" value="Glyco_hydro_1"/>
</dbReference>
<evidence type="ECO:0000256" key="3">
    <source>
        <dbReference type="ARBA" id="ARBA00010838"/>
    </source>
</evidence>